<evidence type="ECO:0008006" key="5">
    <source>
        <dbReference type="Google" id="ProtNLM"/>
    </source>
</evidence>
<sequence length="292" mass="31821">MVTSLGSSIYNRQNWKVEDFPILCQMCFGENPYIQMTKEKYGKECKICASGAPGKSKNVYQTCLLDLEYEISNSDGMWPVGMLGKATSTSDMLLKLAETTPTTKGIDCTFAPSGPYGINDPMTDKLLKQASRMPCLDPPEGKTITTLYYHCIHCAFIQFATRQAAEVAARKSFNKLVVNGSRGKEEEKDRTTDTGIKLEPVPGLPGALPPPAAAEEASADYFNLPPSGPPAVVNHCPAIPTWYCPLPPPGFGPHMFHSMGPSPPFMRAPGPIHYPSQDPQRMGAHARKHSSP</sequence>
<accession>A0A836A3E3</accession>
<reference evidence="3 4" key="1">
    <citation type="submission" date="2020-12" db="EMBL/GenBank/DDBJ databases">
        <title>De novo assembly of Tibetan sheep genome.</title>
        <authorList>
            <person name="Li X."/>
        </authorList>
    </citation>
    <scope>NUCLEOTIDE SEQUENCE [LARGE SCALE GENOMIC DNA]</scope>
    <source>
        <tissue evidence="3">Heart</tissue>
    </source>
</reference>
<organism evidence="3 4">
    <name type="scientific">Ovis aries</name>
    <name type="common">Sheep</name>
    <dbReference type="NCBI Taxonomy" id="9940"/>
    <lineage>
        <taxon>Eukaryota</taxon>
        <taxon>Metazoa</taxon>
        <taxon>Chordata</taxon>
        <taxon>Craniata</taxon>
        <taxon>Vertebrata</taxon>
        <taxon>Euteleostomi</taxon>
        <taxon>Mammalia</taxon>
        <taxon>Eutheria</taxon>
        <taxon>Laurasiatheria</taxon>
        <taxon>Artiodactyla</taxon>
        <taxon>Ruminantia</taxon>
        <taxon>Pecora</taxon>
        <taxon>Bovidae</taxon>
        <taxon>Caprinae</taxon>
        <taxon>Ovis</taxon>
    </lineage>
</organism>
<dbReference type="GO" id="GO:0071007">
    <property type="term" value="C:U2-type catalytic step 2 spliceosome"/>
    <property type="evidence" value="ECO:0007669"/>
    <property type="project" value="TreeGrafter"/>
</dbReference>
<dbReference type="AlphaFoldDB" id="A0A836A3E3"/>
<keyword evidence="1" id="KW-0694">RNA-binding</keyword>
<evidence type="ECO:0000313" key="4">
    <source>
        <dbReference type="Proteomes" id="UP000664991"/>
    </source>
</evidence>
<feature type="region of interest" description="Disordered" evidence="2">
    <location>
        <begin position="267"/>
        <end position="292"/>
    </location>
</feature>
<evidence type="ECO:0000256" key="2">
    <source>
        <dbReference type="SAM" id="MobiDB-lite"/>
    </source>
</evidence>
<protein>
    <recommendedName>
        <fullName evidence="5">RRM domain-containing protein</fullName>
    </recommendedName>
</protein>
<gene>
    <name evidence="3" type="ORF">JEQ12_018241</name>
</gene>
<name>A0A836A3E3_SHEEP</name>
<comment type="caution">
    <text evidence="3">The sequence shown here is derived from an EMBL/GenBank/DDBJ whole genome shotgun (WGS) entry which is preliminary data.</text>
</comment>
<dbReference type="PANTHER" id="PTHR14089:SF6">
    <property type="entry name" value="PRE-MRNA-SPLICING FACTOR RBM22"/>
    <property type="match status" value="1"/>
</dbReference>
<evidence type="ECO:0000256" key="1">
    <source>
        <dbReference type="ARBA" id="ARBA00022884"/>
    </source>
</evidence>
<dbReference type="InterPro" id="IPR039171">
    <property type="entry name" value="Cwc2/Slt11"/>
</dbReference>
<feature type="compositionally biased region" description="Basic and acidic residues" evidence="2">
    <location>
        <begin position="182"/>
        <end position="192"/>
    </location>
</feature>
<dbReference type="GO" id="GO:0017070">
    <property type="term" value="F:U6 snRNA binding"/>
    <property type="evidence" value="ECO:0007669"/>
    <property type="project" value="TreeGrafter"/>
</dbReference>
<dbReference type="PANTHER" id="PTHR14089">
    <property type="entry name" value="PRE-MRNA-SPLICING FACTOR RBM22"/>
    <property type="match status" value="1"/>
</dbReference>
<evidence type="ECO:0000313" key="3">
    <source>
        <dbReference type="EMBL" id="KAG5206668.1"/>
    </source>
</evidence>
<dbReference type="Proteomes" id="UP000664991">
    <property type="component" value="Unassembled WGS sequence"/>
</dbReference>
<dbReference type="GO" id="GO:0036002">
    <property type="term" value="F:pre-mRNA binding"/>
    <property type="evidence" value="ECO:0007669"/>
    <property type="project" value="TreeGrafter"/>
</dbReference>
<feature type="region of interest" description="Disordered" evidence="2">
    <location>
        <begin position="181"/>
        <end position="203"/>
    </location>
</feature>
<dbReference type="EMBL" id="JAEMGP010000007">
    <property type="protein sequence ID" value="KAG5206668.1"/>
    <property type="molecule type" value="Genomic_DNA"/>
</dbReference>
<dbReference type="GO" id="GO:0000974">
    <property type="term" value="C:Prp19 complex"/>
    <property type="evidence" value="ECO:0007669"/>
    <property type="project" value="TreeGrafter"/>
</dbReference>
<proteinExistence type="predicted"/>
<dbReference type="GO" id="GO:0071006">
    <property type="term" value="C:U2-type catalytic step 1 spliceosome"/>
    <property type="evidence" value="ECO:0007669"/>
    <property type="project" value="TreeGrafter"/>
</dbReference>